<dbReference type="Pfam" id="PF01050">
    <property type="entry name" value="MannoseP_isomer"/>
    <property type="match status" value="1"/>
</dbReference>
<reference evidence="4 5" key="1">
    <citation type="submission" date="2019-05" db="EMBL/GenBank/DDBJ databases">
        <title>The Complete Genome Sequence of the n-alkane-degrading Desulfoglaeba alkanexedens ALDC reveals multiple alkylsuccinate synthase gene clusters.</title>
        <authorList>
            <person name="Callaghan A.V."/>
            <person name="Davidova I.A."/>
            <person name="Duncan K.E."/>
            <person name="Morris B."/>
            <person name="McInerney M.J."/>
        </authorList>
    </citation>
    <scope>NUCLEOTIDE SEQUENCE [LARGE SCALE GENOMIC DNA]</scope>
    <source>
        <strain evidence="4 5">ALDC</strain>
    </source>
</reference>
<dbReference type="CDD" id="cd02213">
    <property type="entry name" value="cupin_PMI_typeII_C"/>
    <property type="match status" value="1"/>
</dbReference>
<feature type="domain" description="Glycosyl transferase family 1" evidence="1">
    <location>
        <begin position="168"/>
        <end position="299"/>
    </location>
</feature>
<feature type="domain" description="Glycosyltransferase subfamily 4-like N-terminal" evidence="3">
    <location>
        <begin position="23"/>
        <end position="141"/>
    </location>
</feature>
<dbReference type="InterPro" id="IPR028098">
    <property type="entry name" value="Glyco_trans_4-like_N"/>
</dbReference>
<evidence type="ECO:0000259" key="2">
    <source>
        <dbReference type="Pfam" id="PF01050"/>
    </source>
</evidence>
<dbReference type="AlphaFoldDB" id="A0A4P8L2V6"/>
<dbReference type="InterPro" id="IPR001296">
    <property type="entry name" value="Glyco_trans_1"/>
</dbReference>
<feature type="domain" description="Mannose-6-phosphate isomerase type II C-terminal" evidence="2">
    <location>
        <begin position="336"/>
        <end position="445"/>
    </location>
</feature>
<dbReference type="PANTHER" id="PTHR46390">
    <property type="entry name" value="MANNOSE-1-PHOSPHATE GUANYLYLTRANSFERASE"/>
    <property type="match status" value="1"/>
</dbReference>
<dbReference type="GO" id="GO:0009298">
    <property type="term" value="P:GDP-mannose biosynthetic process"/>
    <property type="evidence" value="ECO:0007669"/>
    <property type="project" value="TreeGrafter"/>
</dbReference>
<dbReference type="RefSeq" id="WP_137423071.1">
    <property type="nucleotide sequence ID" value="NZ_CP040098.1"/>
</dbReference>
<dbReference type="CDD" id="cd03802">
    <property type="entry name" value="GT4_AviGT4-like"/>
    <property type="match status" value="1"/>
</dbReference>
<proteinExistence type="predicted"/>
<dbReference type="EMBL" id="CP040098">
    <property type="protein sequence ID" value="QCQ21102.1"/>
    <property type="molecule type" value="Genomic_DNA"/>
</dbReference>
<dbReference type="KEGG" id="dax:FDQ92_02145"/>
<evidence type="ECO:0000313" key="4">
    <source>
        <dbReference type="EMBL" id="QCQ21102.1"/>
    </source>
</evidence>
<dbReference type="GO" id="GO:0016757">
    <property type="term" value="F:glycosyltransferase activity"/>
    <property type="evidence" value="ECO:0007669"/>
    <property type="project" value="InterPro"/>
</dbReference>
<reference evidence="4 5" key="2">
    <citation type="submission" date="2019-05" db="EMBL/GenBank/DDBJ databases">
        <authorList>
            <person name="Suflita J.M."/>
            <person name="Marks C.R."/>
        </authorList>
    </citation>
    <scope>NUCLEOTIDE SEQUENCE [LARGE SCALE GENOMIC DNA]</scope>
    <source>
        <strain evidence="4 5">ALDC</strain>
    </source>
</reference>
<dbReference type="InterPro" id="IPR011051">
    <property type="entry name" value="RmlC_Cupin_sf"/>
</dbReference>
<evidence type="ECO:0000259" key="1">
    <source>
        <dbReference type="Pfam" id="PF00534"/>
    </source>
</evidence>
<dbReference type="OrthoDB" id="9767517at2"/>
<dbReference type="Pfam" id="PF13439">
    <property type="entry name" value="Glyco_transf_4"/>
    <property type="match status" value="1"/>
</dbReference>
<keyword evidence="5" id="KW-1185">Reference proteome</keyword>
<evidence type="ECO:0000313" key="5">
    <source>
        <dbReference type="Proteomes" id="UP000298602"/>
    </source>
</evidence>
<dbReference type="Gene3D" id="2.60.120.10">
    <property type="entry name" value="Jelly Rolls"/>
    <property type="match status" value="1"/>
</dbReference>
<protein>
    <submittedName>
        <fullName evidence="4">Glycosyltransferase</fullName>
    </submittedName>
</protein>
<dbReference type="SUPFAM" id="SSF51182">
    <property type="entry name" value="RmlC-like cupins"/>
    <property type="match status" value="1"/>
</dbReference>
<dbReference type="GO" id="GO:0004475">
    <property type="term" value="F:mannose-1-phosphate guanylyltransferase (GTP) activity"/>
    <property type="evidence" value="ECO:0007669"/>
    <property type="project" value="TreeGrafter"/>
</dbReference>
<dbReference type="GO" id="GO:0005976">
    <property type="term" value="P:polysaccharide metabolic process"/>
    <property type="evidence" value="ECO:0007669"/>
    <property type="project" value="InterPro"/>
</dbReference>
<accession>A0A4P8L2V6</accession>
<gene>
    <name evidence="4" type="ORF">FDQ92_02145</name>
</gene>
<sequence>MRIAMLSPIAWRTPPRHYGPWEYVVSLLTEGLVARGIDVTLFATGDSQTRGRLQSVCPRGYEEDPELLPKVWECLHISHLFEQGDAFDLIHNHFDYLPLTYSGMTTTPVVTTIHGFSSPKILPVYKKYNGKCFYVAISQADKSPELDYAAVIHHGIDLGRFTFRRDHGSYLLFFGRIHPEKGTAECIEVSRRVGMRLIIAGIIQDQAYFDTKVKPYLDGDRIVYVGSVGPEKRDELLGGAYALLHPIAFDEPFGLSVVESMACGTPVVAFSRGSMPEIIAHGETGFLTTDVDGMVRYLKDVRDLDRHKCRQRVEAHFSVERMVADYIRVYETIINRTRREDHRPWGFYEVLADKPDHKVKRITVYPGQRLSYQRHFRRSEHWYVLSGTAVVTRNGEEIERVSGQSIDLPVGTWHRIRNPGSDNLVFIEVQTGDYFGEDDIERSEDDYGRI</sequence>
<dbReference type="Pfam" id="PF00534">
    <property type="entry name" value="Glycos_transf_1"/>
    <property type="match status" value="1"/>
</dbReference>
<dbReference type="InterPro" id="IPR001538">
    <property type="entry name" value="Man6P_isomerase-2_C"/>
</dbReference>
<evidence type="ECO:0000259" key="3">
    <source>
        <dbReference type="Pfam" id="PF13439"/>
    </source>
</evidence>
<dbReference type="Gene3D" id="3.40.50.2000">
    <property type="entry name" value="Glycogen Phosphorylase B"/>
    <property type="match status" value="2"/>
</dbReference>
<dbReference type="Proteomes" id="UP000298602">
    <property type="component" value="Chromosome"/>
</dbReference>
<dbReference type="InterPro" id="IPR051161">
    <property type="entry name" value="Mannose-6P_isomerase_type2"/>
</dbReference>
<dbReference type="SUPFAM" id="SSF53756">
    <property type="entry name" value="UDP-Glycosyltransferase/glycogen phosphorylase"/>
    <property type="match status" value="1"/>
</dbReference>
<keyword evidence="4" id="KW-0808">Transferase</keyword>
<organism evidence="4 5">
    <name type="scientific">Desulfoglaeba alkanexedens ALDC</name>
    <dbReference type="NCBI Taxonomy" id="980445"/>
    <lineage>
        <taxon>Bacteria</taxon>
        <taxon>Pseudomonadati</taxon>
        <taxon>Thermodesulfobacteriota</taxon>
        <taxon>Syntrophobacteria</taxon>
        <taxon>Syntrophobacterales</taxon>
        <taxon>Syntrophobacteraceae</taxon>
        <taxon>Desulfoglaeba</taxon>
    </lineage>
</organism>
<name>A0A4P8L2V6_9BACT</name>
<dbReference type="PANTHER" id="PTHR46390:SF1">
    <property type="entry name" value="MANNOSE-1-PHOSPHATE GUANYLYLTRANSFERASE"/>
    <property type="match status" value="1"/>
</dbReference>
<dbReference type="InterPro" id="IPR014710">
    <property type="entry name" value="RmlC-like_jellyroll"/>
</dbReference>